<dbReference type="InterPro" id="IPR038726">
    <property type="entry name" value="PDDEXK_AddAB-type"/>
</dbReference>
<evidence type="ECO:0000313" key="6">
    <source>
        <dbReference type="EMBL" id="GAA0961549.1"/>
    </source>
</evidence>
<dbReference type="RefSeq" id="WP_343982837.1">
    <property type="nucleotide sequence ID" value="NZ_BAAAHK010000022.1"/>
</dbReference>
<feature type="region of interest" description="Disordered" evidence="4">
    <location>
        <begin position="276"/>
        <end position="302"/>
    </location>
</feature>
<keyword evidence="2" id="KW-0347">Helicase</keyword>
<evidence type="ECO:0000256" key="2">
    <source>
        <dbReference type="ARBA" id="ARBA00022806"/>
    </source>
</evidence>
<dbReference type="EMBL" id="BAAAHK010000022">
    <property type="protein sequence ID" value="GAA0961549.1"/>
    <property type="molecule type" value="Genomic_DNA"/>
</dbReference>
<protein>
    <submittedName>
        <fullName evidence="6">PD-(D/E)XK nuclease family protein</fullName>
    </submittedName>
</protein>
<organism evidence="6 7">
    <name type="scientific">Kribbella koreensis</name>
    <dbReference type="NCBI Taxonomy" id="57909"/>
    <lineage>
        <taxon>Bacteria</taxon>
        <taxon>Bacillati</taxon>
        <taxon>Actinomycetota</taxon>
        <taxon>Actinomycetes</taxon>
        <taxon>Propionibacteriales</taxon>
        <taxon>Kribbellaceae</taxon>
        <taxon>Kribbella</taxon>
    </lineage>
</organism>
<keyword evidence="3" id="KW-0234">DNA repair</keyword>
<name>A0ABN1RQA4_9ACTN</name>
<gene>
    <name evidence="6" type="ORF">GCM10009554_78190</name>
</gene>
<evidence type="ECO:0000259" key="5">
    <source>
        <dbReference type="Pfam" id="PF12705"/>
    </source>
</evidence>
<keyword evidence="2" id="KW-0547">Nucleotide-binding</keyword>
<keyword evidence="2" id="KW-0067">ATP-binding</keyword>
<evidence type="ECO:0000256" key="1">
    <source>
        <dbReference type="ARBA" id="ARBA00022763"/>
    </source>
</evidence>
<feature type="domain" description="PD-(D/E)XK endonuclease-like" evidence="5">
    <location>
        <begin position="16"/>
        <end position="269"/>
    </location>
</feature>
<comment type="caution">
    <text evidence="6">The sequence shown here is derived from an EMBL/GenBank/DDBJ whole genome shotgun (WGS) entry which is preliminary data.</text>
</comment>
<sequence length="302" mass="33495">MSDTLPGMPTKLFVATPTKLLNFADCKRKYRYTYLETPRPPKGPPWAHNTVGGIVHEVLAEFFGRWPASRRTPDEVVAKIRSSWRQEGFRDEQQALTWRERSTEMVLGYLRDSDPYYEPLGVERTVAFTTERASLRGRVDRIDERPARDGSGGTELVIVDYKTGRHPLTSADARSSLAMALYVLGARRVLRRPSTRVELHHLPTNTVAAADHDDASLARHQRRAESIADDAAAAEARWHSGLTPAEADEYFPPEPSALCGWCDFARICPQGRRVAAPRDPWAALEGPDADSDSADGASGDAA</sequence>
<dbReference type="InterPro" id="IPR011604">
    <property type="entry name" value="PDDEXK-like_dom_sf"/>
</dbReference>
<keyword evidence="7" id="KW-1185">Reference proteome</keyword>
<keyword evidence="2" id="KW-0378">Hydrolase</keyword>
<evidence type="ECO:0000313" key="7">
    <source>
        <dbReference type="Proteomes" id="UP001500542"/>
    </source>
</evidence>
<reference evidence="6 7" key="1">
    <citation type="journal article" date="2019" name="Int. J. Syst. Evol. Microbiol.">
        <title>The Global Catalogue of Microorganisms (GCM) 10K type strain sequencing project: providing services to taxonomists for standard genome sequencing and annotation.</title>
        <authorList>
            <consortium name="The Broad Institute Genomics Platform"/>
            <consortium name="The Broad Institute Genome Sequencing Center for Infectious Disease"/>
            <person name="Wu L."/>
            <person name="Ma J."/>
        </authorList>
    </citation>
    <scope>NUCLEOTIDE SEQUENCE [LARGE SCALE GENOMIC DNA]</scope>
    <source>
        <strain evidence="6 7">JCM 10977</strain>
    </source>
</reference>
<dbReference type="Gene3D" id="3.90.320.10">
    <property type="match status" value="1"/>
</dbReference>
<proteinExistence type="predicted"/>
<dbReference type="Pfam" id="PF12705">
    <property type="entry name" value="PDDEXK_1"/>
    <property type="match status" value="1"/>
</dbReference>
<evidence type="ECO:0000256" key="4">
    <source>
        <dbReference type="SAM" id="MobiDB-lite"/>
    </source>
</evidence>
<accession>A0ABN1RQA4</accession>
<evidence type="ECO:0000256" key="3">
    <source>
        <dbReference type="ARBA" id="ARBA00023204"/>
    </source>
</evidence>
<dbReference type="Proteomes" id="UP001500542">
    <property type="component" value="Unassembled WGS sequence"/>
</dbReference>
<keyword evidence="1" id="KW-0227">DNA damage</keyword>